<feature type="transmembrane region" description="Helical" evidence="8">
    <location>
        <begin position="117"/>
        <end position="141"/>
    </location>
</feature>
<feature type="domain" description="Cation efflux protein cytoplasmic" evidence="10">
    <location>
        <begin position="216"/>
        <end position="288"/>
    </location>
</feature>
<dbReference type="InterPro" id="IPR027469">
    <property type="entry name" value="Cation_efflux_TMD_sf"/>
</dbReference>
<feature type="domain" description="Cation efflux protein transmembrane" evidence="9">
    <location>
        <begin position="19"/>
        <end position="211"/>
    </location>
</feature>
<evidence type="ECO:0000259" key="9">
    <source>
        <dbReference type="Pfam" id="PF01545"/>
    </source>
</evidence>
<organism evidence="11 12">
    <name type="scientific">Novibacillus thermophilus</name>
    <dbReference type="NCBI Taxonomy" id="1471761"/>
    <lineage>
        <taxon>Bacteria</taxon>
        <taxon>Bacillati</taxon>
        <taxon>Bacillota</taxon>
        <taxon>Bacilli</taxon>
        <taxon>Bacillales</taxon>
        <taxon>Thermoactinomycetaceae</taxon>
        <taxon>Novibacillus</taxon>
    </lineage>
</organism>
<keyword evidence="4 8" id="KW-0812">Transmembrane</keyword>
<dbReference type="SUPFAM" id="SSF161111">
    <property type="entry name" value="Cation efflux protein transmembrane domain-like"/>
    <property type="match status" value="1"/>
</dbReference>
<dbReference type="RefSeq" id="WP_077719362.1">
    <property type="nucleotide sequence ID" value="NZ_CP019699.1"/>
</dbReference>
<dbReference type="Proteomes" id="UP000188603">
    <property type="component" value="Chromosome"/>
</dbReference>
<dbReference type="InterPro" id="IPR058533">
    <property type="entry name" value="Cation_efflux_TM"/>
</dbReference>
<evidence type="ECO:0000259" key="10">
    <source>
        <dbReference type="Pfam" id="PF16916"/>
    </source>
</evidence>
<proteinExistence type="inferred from homology"/>
<dbReference type="InterPro" id="IPR050681">
    <property type="entry name" value="CDF/SLC30A"/>
</dbReference>
<evidence type="ECO:0000313" key="11">
    <source>
        <dbReference type="EMBL" id="AQS55501.1"/>
    </source>
</evidence>
<feature type="transmembrane region" description="Helical" evidence="8">
    <location>
        <begin position="186"/>
        <end position="203"/>
    </location>
</feature>
<protein>
    <submittedName>
        <fullName evidence="11">Cation transporter</fullName>
    </submittedName>
</protein>
<dbReference type="PANTHER" id="PTHR11562:SF17">
    <property type="entry name" value="RE54080P-RELATED"/>
    <property type="match status" value="1"/>
</dbReference>
<dbReference type="Gene3D" id="1.20.1510.10">
    <property type="entry name" value="Cation efflux protein transmembrane domain"/>
    <property type="match status" value="1"/>
</dbReference>
<feature type="transmembrane region" description="Helical" evidence="8">
    <location>
        <begin position="153"/>
        <end position="180"/>
    </location>
</feature>
<sequence length="308" mass="33633">MSDHHAHGHHHTKTNRKALFIAFLTIFGFMVVEAIGGWLTGSLALLSDAGHMFSDAAALFLSLTAMRIAARPPSAAKTYGYHRVEILAAFINGLTLAVISFAIFWEAYERIQQPPVVMSSGMLVVAVVGLIVNVMAAYVLMKGDTKGNLNVRSAFLHVVGDLFGSLGAITAGTLMLLFGWYWADPLVSALIAAFILWSGLRVLRDSVHVLMEGTPKHLSLQKLSDSLISLSGVKEVHDLHVWTVTSGFTALSCHLVVDEAVNSQRLLRTAKQVLHDEYGIEHCTLQLETGKLCDEENICEGRRTPTRT</sequence>
<feature type="transmembrane region" description="Helical" evidence="8">
    <location>
        <begin position="51"/>
        <end position="70"/>
    </location>
</feature>
<keyword evidence="5 8" id="KW-1133">Transmembrane helix</keyword>
<dbReference type="InterPro" id="IPR027470">
    <property type="entry name" value="Cation_efflux_CTD"/>
</dbReference>
<feature type="transmembrane region" description="Helical" evidence="8">
    <location>
        <begin position="86"/>
        <end position="105"/>
    </location>
</feature>
<dbReference type="InterPro" id="IPR036837">
    <property type="entry name" value="Cation_efflux_CTD_sf"/>
</dbReference>
<comment type="subcellular location">
    <subcellularLocation>
        <location evidence="1">Membrane</location>
        <topology evidence="1">Multi-pass membrane protein</topology>
    </subcellularLocation>
</comment>
<evidence type="ECO:0000256" key="2">
    <source>
        <dbReference type="ARBA" id="ARBA00008873"/>
    </source>
</evidence>
<dbReference type="SUPFAM" id="SSF160240">
    <property type="entry name" value="Cation efflux protein cytoplasmic domain-like"/>
    <property type="match status" value="1"/>
</dbReference>
<dbReference type="AlphaFoldDB" id="A0A1U9K635"/>
<reference evidence="11 12" key="1">
    <citation type="journal article" date="2015" name="Int. J. Syst. Evol. Microbiol.">
        <title>Novibacillus thermophilus gen. nov., sp. nov., a Gram-staining-negative and moderately thermophilic member of the family Thermoactinomycetaceae.</title>
        <authorList>
            <person name="Yang G."/>
            <person name="Chen J."/>
            <person name="Zhou S."/>
        </authorList>
    </citation>
    <scope>NUCLEOTIDE SEQUENCE [LARGE SCALE GENOMIC DNA]</scope>
    <source>
        <strain evidence="11 12">SG-1</strain>
    </source>
</reference>
<name>A0A1U9K635_9BACL</name>
<keyword evidence="7 8" id="KW-0472">Membrane</keyword>
<keyword evidence="12" id="KW-1185">Reference proteome</keyword>
<dbReference type="KEGG" id="ntr:B0W44_06580"/>
<dbReference type="OrthoDB" id="9809646at2"/>
<comment type="similarity">
    <text evidence="2">Belongs to the cation diffusion facilitator (CDF) transporter (TC 2.A.4) family. SLC30A subfamily.</text>
</comment>
<dbReference type="STRING" id="1471761.B0W44_06580"/>
<dbReference type="PANTHER" id="PTHR11562">
    <property type="entry name" value="CATION EFFLUX PROTEIN/ ZINC TRANSPORTER"/>
    <property type="match status" value="1"/>
</dbReference>
<evidence type="ECO:0000256" key="4">
    <source>
        <dbReference type="ARBA" id="ARBA00022692"/>
    </source>
</evidence>
<dbReference type="NCBIfam" id="TIGR01297">
    <property type="entry name" value="CDF"/>
    <property type="match status" value="1"/>
</dbReference>
<dbReference type="EMBL" id="CP019699">
    <property type="protein sequence ID" value="AQS55501.1"/>
    <property type="molecule type" value="Genomic_DNA"/>
</dbReference>
<evidence type="ECO:0000313" key="12">
    <source>
        <dbReference type="Proteomes" id="UP000188603"/>
    </source>
</evidence>
<keyword evidence="3" id="KW-0813">Transport</keyword>
<dbReference type="Pfam" id="PF16916">
    <property type="entry name" value="ZT_dimer"/>
    <property type="match status" value="1"/>
</dbReference>
<dbReference type="GO" id="GO:0005385">
    <property type="term" value="F:zinc ion transmembrane transporter activity"/>
    <property type="evidence" value="ECO:0007669"/>
    <property type="project" value="TreeGrafter"/>
</dbReference>
<dbReference type="InterPro" id="IPR002524">
    <property type="entry name" value="Cation_efflux"/>
</dbReference>
<evidence type="ECO:0000256" key="3">
    <source>
        <dbReference type="ARBA" id="ARBA00022448"/>
    </source>
</evidence>
<evidence type="ECO:0000256" key="5">
    <source>
        <dbReference type="ARBA" id="ARBA00022989"/>
    </source>
</evidence>
<evidence type="ECO:0000256" key="7">
    <source>
        <dbReference type="ARBA" id="ARBA00023136"/>
    </source>
</evidence>
<feature type="transmembrane region" description="Helical" evidence="8">
    <location>
        <begin position="18"/>
        <end position="39"/>
    </location>
</feature>
<evidence type="ECO:0000256" key="1">
    <source>
        <dbReference type="ARBA" id="ARBA00004141"/>
    </source>
</evidence>
<evidence type="ECO:0000256" key="8">
    <source>
        <dbReference type="SAM" id="Phobius"/>
    </source>
</evidence>
<evidence type="ECO:0000256" key="6">
    <source>
        <dbReference type="ARBA" id="ARBA00023065"/>
    </source>
</evidence>
<dbReference type="Pfam" id="PF01545">
    <property type="entry name" value="Cation_efflux"/>
    <property type="match status" value="1"/>
</dbReference>
<gene>
    <name evidence="11" type="ORF">B0W44_06580</name>
</gene>
<dbReference type="GO" id="GO:0005886">
    <property type="term" value="C:plasma membrane"/>
    <property type="evidence" value="ECO:0007669"/>
    <property type="project" value="TreeGrafter"/>
</dbReference>
<keyword evidence="6" id="KW-0406">Ion transport</keyword>
<accession>A0A1U9K635</accession>